<dbReference type="InterPro" id="IPR003724">
    <property type="entry name" value="CblAdoTrfase_CobA"/>
</dbReference>
<keyword evidence="2" id="KW-1185">Reference proteome</keyword>
<dbReference type="Gene3D" id="3.40.50.300">
    <property type="entry name" value="P-loop containing nucleotide triphosphate hydrolases"/>
    <property type="match status" value="1"/>
</dbReference>
<dbReference type="GO" id="GO:0008817">
    <property type="term" value="F:corrinoid adenosyltransferase activity"/>
    <property type="evidence" value="ECO:0007669"/>
    <property type="project" value="UniProtKB-EC"/>
</dbReference>
<dbReference type="PANTHER" id="PTHR46638:SF1">
    <property type="entry name" value="CORRINOID ADENOSYLTRANSFERASE"/>
    <property type="match status" value="1"/>
</dbReference>
<dbReference type="Proteomes" id="UP000036356">
    <property type="component" value="Unassembled WGS sequence"/>
</dbReference>
<evidence type="ECO:0000313" key="2">
    <source>
        <dbReference type="Proteomes" id="UP000036356"/>
    </source>
</evidence>
<dbReference type="PANTHER" id="PTHR46638">
    <property type="entry name" value="CORRINOID ADENOSYLTRANSFERASE"/>
    <property type="match status" value="1"/>
</dbReference>
<dbReference type="RefSeq" id="WP_047810738.1">
    <property type="nucleotide sequence ID" value="NZ_LDZY01000009.1"/>
</dbReference>
<dbReference type="GO" id="GO:0009236">
    <property type="term" value="P:cobalamin biosynthetic process"/>
    <property type="evidence" value="ECO:0007669"/>
    <property type="project" value="InterPro"/>
</dbReference>
<dbReference type="EMBL" id="LDZY01000009">
    <property type="protein sequence ID" value="KLU65345.1"/>
    <property type="molecule type" value="Genomic_DNA"/>
</dbReference>
<gene>
    <name evidence="1" type="primary">btuR</name>
    <name evidence="1" type="ORF">DEAC_c28970</name>
</gene>
<dbReference type="STRING" id="476652.DEAC_c28970"/>
<proteinExistence type="predicted"/>
<evidence type="ECO:0000313" key="1">
    <source>
        <dbReference type="EMBL" id="KLU65345.1"/>
    </source>
</evidence>
<dbReference type="PATRIC" id="fig|476652.3.peg.3046"/>
<dbReference type="GO" id="GO:0005524">
    <property type="term" value="F:ATP binding"/>
    <property type="evidence" value="ECO:0007669"/>
    <property type="project" value="InterPro"/>
</dbReference>
<dbReference type="InterPro" id="IPR027417">
    <property type="entry name" value="P-loop_NTPase"/>
</dbReference>
<comment type="caution">
    <text evidence="1">The sequence shown here is derived from an EMBL/GenBank/DDBJ whole genome shotgun (WGS) entry which is preliminary data.</text>
</comment>
<reference evidence="1 2" key="1">
    <citation type="submission" date="2015-06" db="EMBL/GenBank/DDBJ databases">
        <title>Draft genome of the moderately acidophilic sulfate reducer Candidatus Desulfosporosinus acididurans strain M1.</title>
        <authorList>
            <person name="Poehlein A."/>
            <person name="Petzsch P."/>
            <person name="Johnson B.D."/>
            <person name="Schloemann M."/>
            <person name="Daniel R."/>
            <person name="Muehling M."/>
        </authorList>
    </citation>
    <scope>NUCLEOTIDE SEQUENCE [LARGE SCALE GENOMIC DNA]</scope>
    <source>
        <strain evidence="1 2">M1</strain>
    </source>
</reference>
<keyword evidence="1" id="KW-0808">Transferase</keyword>
<organism evidence="1 2">
    <name type="scientific">Desulfosporosinus acididurans</name>
    <dbReference type="NCBI Taxonomy" id="476652"/>
    <lineage>
        <taxon>Bacteria</taxon>
        <taxon>Bacillati</taxon>
        <taxon>Bacillota</taxon>
        <taxon>Clostridia</taxon>
        <taxon>Eubacteriales</taxon>
        <taxon>Desulfitobacteriaceae</taxon>
        <taxon>Desulfosporosinus</taxon>
    </lineage>
</organism>
<protein>
    <submittedName>
        <fullName evidence="1">Cob(I)yrinic acid a,c-diamide adenosyltransferase</fullName>
        <ecNumber evidence="1">2.5.1.17</ecNumber>
    </submittedName>
</protein>
<dbReference type="AlphaFoldDB" id="A0A0J1FPC0"/>
<dbReference type="SUPFAM" id="SSF52540">
    <property type="entry name" value="P-loop containing nucleoside triphosphate hydrolases"/>
    <property type="match status" value="1"/>
</dbReference>
<dbReference type="PIRSF" id="PIRSF015617">
    <property type="entry name" value="Adensltrnsf_CobA"/>
    <property type="match status" value="1"/>
</dbReference>
<sequence>MITVYTGQGKGKTTSAIGDALLAYSEGKKVLMVQFLKGSTYSGELMALNRLGIPLVQFGVGCRWSGMIRTGLKHCTGCGECFRQNRDPEIANDLVNMACEYVIKEAKSNSYDLIILDEVSHALNKGFLSFKRLQELLSANTLIRWILTGRGMPEAIEPWVDSWWDLNSVKHPFAQGVHSRRGIEY</sequence>
<accession>A0A0J1FPC0</accession>
<dbReference type="Pfam" id="PF02572">
    <property type="entry name" value="CobA_CobO_BtuR"/>
    <property type="match status" value="1"/>
</dbReference>
<dbReference type="EC" id="2.5.1.17" evidence="1"/>
<name>A0A0J1FPC0_9FIRM</name>